<keyword evidence="7 13" id="KW-0479">Metal-binding</keyword>
<dbReference type="PROSITE" id="PS00611">
    <property type="entry name" value="HISOL_DEHYDROGENASE"/>
    <property type="match status" value="1"/>
</dbReference>
<comment type="catalytic activity">
    <reaction evidence="12 13">
        <text>L-histidinol + 2 NAD(+) + H2O = L-histidine + 2 NADH + 3 H(+)</text>
        <dbReference type="Rhea" id="RHEA:20641"/>
        <dbReference type="ChEBI" id="CHEBI:15377"/>
        <dbReference type="ChEBI" id="CHEBI:15378"/>
        <dbReference type="ChEBI" id="CHEBI:57540"/>
        <dbReference type="ChEBI" id="CHEBI:57595"/>
        <dbReference type="ChEBI" id="CHEBI:57699"/>
        <dbReference type="ChEBI" id="CHEBI:57945"/>
        <dbReference type="EC" id="1.1.1.23"/>
    </reaction>
</comment>
<feature type="binding site" evidence="13 16">
    <location>
        <position position="130"/>
    </location>
    <ligand>
        <name>NAD(+)</name>
        <dbReference type="ChEBI" id="CHEBI:57540"/>
    </ligand>
</feature>
<dbReference type="InterPro" id="IPR022695">
    <property type="entry name" value="Histidinol_DH_monofunct"/>
</dbReference>
<dbReference type="NCBIfam" id="TIGR00069">
    <property type="entry name" value="hisD"/>
    <property type="match status" value="1"/>
</dbReference>
<evidence type="ECO:0000256" key="4">
    <source>
        <dbReference type="ARBA" id="ARBA00012965"/>
    </source>
</evidence>
<evidence type="ECO:0000256" key="11">
    <source>
        <dbReference type="ARBA" id="ARBA00023102"/>
    </source>
</evidence>
<comment type="function">
    <text evidence="1 13">Catalyzes the sequential NAD-dependent oxidations of L-histidinol to L-histidinaldehyde and then to L-histidine.</text>
</comment>
<evidence type="ECO:0000256" key="8">
    <source>
        <dbReference type="ARBA" id="ARBA00022833"/>
    </source>
</evidence>
<dbReference type="GO" id="GO:0008270">
    <property type="term" value="F:zinc ion binding"/>
    <property type="evidence" value="ECO:0007669"/>
    <property type="project" value="UniProtKB-UniRule"/>
</dbReference>
<dbReference type="GO" id="GO:0005829">
    <property type="term" value="C:cytosol"/>
    <property type="evidence" value="ECO:0007669"/>
    <property type="project" value="TreeGrafter"/>
</dbReference>
<reference evidence="21 22" key="1">
    <citation type="submission" date="2016-09" db="EMBL/GenBank/DDBJ databases">
        <title>Rhizobium oryziradicis sp. nov., isolated from the root of rice.</title>
        <authorList>
            <person name="Zhao J."/>
            <person name="Zhang X."/>
        </authorList>
    </citation>
    <scope>NUCLEOTIDE SEQUENCE [LARGE SCALE GENOMIC DNA]</scope>
    <source>
        <strain evidence="21 22">14971</strain>
    </source>
</reference>
<dbReference type="PANTHER" id="PTHR21256:SF2">
    <property type="entry name" value="HISTIDINE BIOSYNTHESIS TRIFUNCTIONAL PROTEIN"/>
    <property type="match status" value="1"/>
</dbReference>
<evidence type="ECO:0000256" key="16">
    <source>
        <dbReference type="PIRSR" id="PIRSR000099-2"/>
    </source>
</evidence>
<dbReference type="CDD" id="cd06572">
    <property type="entry name" value="Histidinol_dh"/>
    <property type="match status" value="1"/>
</dbReference>
<evidence type="ECO:0000256" key="17">
    <source>
        <dbReference type="PIRSR" id="PIRSR000099-3"/>
    </source>
</evidence>
<dbReference type="Gene3D" id="3.40.50.1980">
    <property type="entry name" value="Nitrogenase molybdenum iron protein domain"/>
    <property type="match status" value="2"/>
</dbReference>
<feature type="binding site" evidence="13 17">
    <location>
        <position position="328"/>
    </location>
    <ligand>
        <name>substrate</name>
    </ligand>
</feature>
<evidence type="ECO:0000313" key="20">
    <source>
        <dbReference type="EMBL" id="MBB4010289.1"/>
    </source>
</evidence>
<evidence type="ECO:0000256" key="19">
    <source>
        <dbReference type="RuleBase" id="RU004175"/>
    </source>
</evidence>
<dbReference type="GO" id="GO:0004399">
    <property type="term" value="F:histidinol dehydrogenase activity"/>
    <property type="evidence" value="ECO:0007669"/>
    <property type="project" value="UniProtKB-UniRule"/>
</dbReference>
<protein>
    <recommendedName>
        <fullName evidence="5 13">Histidinol dehydrogenase</fullName>
        <shortName evidence="13">HDH</shortName>
        <ecNumber evidence="4 13">1.1.1.23</ecNumber>
    </recommendedName>
</protein>
<dbReference type="SUPFAM" id="SSF53720">
    <property type="entry name" value="ALDH-like"/>
    <property type="match status" value="1"/>
</dbReference>
<reference evidence="20 23" key="2">
    <citation type="submission" date="2020-08" db="EMBL/GenBank/DDBJ databases">
        <title>Genomic Encyclopedia of Type Strains, Phase IV (KMG-IV): sequencing the most valuable type-strain genomes for metagenomic binning, comparative biology and taxonomic classification.</title>
        <authorList>
            <person name="Goeker M."/>
        </authorList>
    </citation>
    <scope>NUCLEOTIDE SEQUENCE [LARGE SCALE GENOMIC DNA]</scope>
    <source>
        <strain evidence="20 23">DSM 100021</strain>
    </source>
</reference>
<feature type="binding site" evidence="13 18">
    <location>
        <position position="420"/>
    </location>
    <ligand>
        <name>Zn(2+)</name>
        <dbReference type="ChEBI" id="CHEBI:29105"/>
    </ligand>
</feature>
<feature type="binding site" evidence="13 17">
    <location>
        <position position="262"/>
    </location>
    <ligand>
        <name>substrate</name>
    </ligand>
</feature>
<dbReference type="HAMAP" id="MF_01024">
    <property type="entry name" value="HisD"/>
    <property type="match status" value="1"/>
</dbReference>
<keyword evidence="9 13" id="KW-0560">Oxidoreductase</keyword>
<evidence type="ECO:0000256" key="1">
    <source>
        <dbReference type="ARBA" id="ARBA00003850"/>
    </source>
</evidence>
<evidence type="ECO:0000256" key="2">
    <source>
        <dbReference type="ARBA" id="ARBA00004940"/>
    </source>
</evidence>
<gene>
    <name evidence="13" type="primary">hisD</name>
    <name evidence="21" type="ORF">BJF91_02395</name>
    <name evidence="20" type="ORF">GGQ71_004587</name>
</gene>
<dbReference type="AlphaFoldDB" id="A0A1Q9AC04"/>
<feature type="binding site" evidence="13 17">
    <location>
        <position position="415"/>
    </location>
    <ligand>
        <name>substrate</name>
    </ligand>
</feature>
<feature type="binding site" evidence="13 17">
    <location>
        <position position="420"/>
    </location>
    <ligand>
        <name>substrate</name>
    </ligand>
</feature>
<comment type="caution">
    <text evidence="21">The sequence shown here is derived from an EMBL/GenBank/DDBJ whole genome shotgun (WGS) entry which is preliminary data.</text>
</comment>
<comment type="pathway">
    <text evidence="2 13">Amino-acid biosynthesis; L-histidine biosynthesis; L-histidine from 5-phospho-alpha-D-ribose 1-diphosphate: step 9/9.</text>
</comment>
<dbReference type="EC" id="1.1.1.23" evidence="4 13"/>
<feature type="binding site" evidence="13 18">
    <location>
        <position position="262"/>
    </location>
    <ligand>
        <name>Zn(2+)</name>
        <dbReference type="ChEBI" id="CHEBI:29105"/>
    </ligand>
</feature>
<dbReference type="PANTHER" id="PTHR21256">
    <property type="entry name" value="HISTIDINOL DEHYDROGENASE HDH"/>
    <property type="match status" value="1"/>
</dbReference>
<sequence>MAVWLEQAGDDFEARFAAFLTTKREVSEDVNATVKAIIDDVRARGDAALAEYSLKFDGLDFATTSMRVTQAEIDAAFASVSPELIDALRLAAERIERHHARQMPKDDIYEDAIGVGLGSRWTAIDAVGLYVPGGTASYPSSVLMNAVPARVAGVPRVVMVVPAQGGAINPTVLAAAKIGGVTEIYRIGGAQAVAALAYGTETIAPVAKIVGPGNAYVAAAKRQVFGTVGIDMIAGPSEVLVIADKDNNPDWIAADLLAQAEHDRGAQSILITDDAAFARSVETAVERQLNTLTRAETAAASWQDFGALIIVPDLNAAVPLANRIAAEHLELAVADPDALMAGIRNAGAIFIGRHTPEVIGDYVGGSNHVLPTARSARFSSGLSVLDFVKRTSILRLGPEQLKQLAPAAIALATSEGLDAHARSVAIRLNLED</sequence>
<evidence type="ECO:0000256" key="14">
    <source>
        <dbReference type="PIRNR" id="PIRNR000099"/>
    </source>
</evidence>
<feature type="active site" description="Proton acceptor" evidence="13 15">
    <location>
        <position position="327"/>
    </location>
</feature>
<keyword evidence="11 13" id="KW-0368">Histidine biosynthesis</keyword>
<feature type="binding site" evidence="13 16">
    <location>
        <position position="191"/>
    </location>
    <ligand>
        <name>NAD(+)</name>
        <dbReference type="ChEBI" id="CHEBI:57540"/>
    </ligand>
</feature>
<proteinExistence type="inferred from homology"/>
<dbReference type="Proteomes" id="UP000185598">
    <property type="component" value="Unassembled WGS sequence"/>
</dbReference>
<dbReference type="PRINTS" id="PR00083">
    <property type="entry name" value="HOLDHDRGNASE"/>
</dbReference>
<dbReference type="Gene3D" id="1.20.5.1300">
    <property type="match status" value="1"/>
</dbReference>
<keyword evidence="10 13" id="KW-0520">NAD</keyword>
<dbReference type="InterPro" id="IPR012131">
    <property type="entry name" value="Hstdl_DH"/>
</dbReference>
<dbReference type="FunFam" id="3.40.50.1980:FF:000026">
    <property type="entry name" value="Histidinol dehydrogenase"/>
    <property type="match status" value="1"/>
</dbReference>
<evidence type="ECO:0000313" key="21">
    <source>
        <dbReference type="EMBL" id="OLP52394.1"/>
    </source>
</evidence>
<feature type="binding site" evidence="13 17">
    <location>
        <position position="237"/>
    </location>
    <ligand>
        <name>substrate</name>
    </ligand>
</feature>
<accession>A0A1Q9AC04</accession>
<keyword evidence="8 13" id="KW-0862">Zinc</keyword>
<evidence type="ECO:0000256" key="9">
    <source>
        <dbReference type="ARBA" id="ARBA00023002"/>
    </source>
</evidence>
<dbReference type="FunFam" id="3.40.50.1980:FF:000010">
    <property type="entry name" value="Histidinol dehydrogenase"/>
    <property type="match status" value="1"/>
</dbReference>
<evidence type="ECO:0000256" key="18">
    <source>
        <dbReference type="PIRSR" id="PIRSR000099-4"/>
    </source>
</evidence>
<evidence type="ECO:0000256" key="7">
    <source>
        <dbReference type="ARBA" id="ARBA00022723"/>
    </source>
</evidence>
<dbReference type="UniPathway" id="UPA00031">
    <property type="reaction ID" value="UER00014"/>
</dbReference>
<evidence type="ECO:0000256" key="13">
    <source>
        <dbReference type="HAMAP-Rule" id="MF_01024"/>
    </source>
</evidence>
<evidence type="ECO:0000256" key="10">
    <source>
        <dbReference type="ARBA" id="ARBA00023027"/>
    </source>
</evidence>
<evidence type="ECO:0000256" key="6">
    <source>
        <dbReference type="ARBA" id="ARBA00022605"/>
    </source>
</evidence>
<dbReference type="GO" id="GO:0051287">
    <property type="term" value="F:NAD binding"/>
    <property type="evidence" value="ECO:0007669"/>
    <property type="project" value="InterPro"/>
</dbReference>
<dbReference type="EMBL" id="JACIED010000007">
    <property type="protein sequence ID" value="MBB4010289.1"/>
    <property type="molecule type" value="Genomic_DNA"/>
</dbReference>
<evidence type="ECO:0000313" key="22">
    <source>
        <dbReference type="Proteomes" id="UP000185598"/>
    </source>
</evidence>
<feature type="binding site" evidence="13 16">
    <location>
        <position position="214"/>
    </location>
    <ligand>
        <name>NAD(+)</name>
        <dbReference type="ChEBI" id="CHEBI:57540"/>
    </ligand>
</feature>
<dbReference type="FunFam" id="1.20.5.1300:FF:000002">
    <property type="entry name" value="Histidinol dehydrogenase, chloroplastic"/>
    <property type="match status" value="1"/>
</dbReference>
<feature type="active site" description="Proton acceptor" evidence="13 15">
    <location>
        <position position="328"/>
    </location>
</feature>
<dbReference type="EMBL" id="MKIN01000014">
    <property type="protein sequence ID" value="OLP52394.1"/>
    <property type="molecule type" value="Genomic_DNA"/>
</dbReference>
<evidence type="ECO:0000256" key="12">
    <source>
        <dbReference type="ARBA" id="ARBA00049489"/>
    </source>
</evidence>
<name>A0A1Q9AC04_9HYPH</name>
<evidence type="ECO:0000256" key="15">
    <source>
        <dbReference type="PIRSR" id="PIRSR000099-1"/>
    </source>
</evidence>
<dbReference type="Pfam" id="PF00815">
    <property type="entry name" value="Histidinol_dh"/>
    <property type="match status" value="1"/>
</dbReference>
<feature type="binding site" evidence="13 18">
    <location>
        <position position="259"/>
    </location>
    <ligand>
        <name>Zn(2+)</name>
        <dbReference type="ChEBI" id="CHEBI:29105"/>
    </ligand>
</feature>
<dbReference type="InterPro" id="IPR016161">
    <property type="entry name" value="Ald_DH/histidinol_DH"/>
</dbReference>
<dbReference type="STRING" id="887144.BJF91_02395"/>
<dbReference type="PIRSF" id="PIRSF000099">
    <property type="entry name" value="Histidinol_dh"/>
    <property type="match status" value="1"/>
</dbReference>
<evidence type="ECO:0000256" key="5">
    <source>
        <dbReference type="ARBA" id="ARBA00016531"/>
    </source>
</evidence>
<keyword evidence="6 13" id="KW-0028">Amino-acid biosynthesis</keyword>
<organism evidence="21 22">
    <name type="scientific">Allorhizobium taibaishanense</name>
    <dbReference type="NCBI Taxonomy" id="887144"/>
    <lineage>
        <taxon>Bacteria</taxon>
        <taxon>Pseudomonadati</taxon>
        <taxon>Pseudomonadota</taxon>
        <taxon>Alphaproteobacteria</taxon>
        <taxon>Hyphomicrobiales</taxon>
        <taxon>Rhizobiaceae</taxon>
        <taxon>Rhizobium/Agrobacterium group</taxon>
        <taxon>Allorhizobium</taxon>
    </lineage>
</organism>
<comment type="similarity">
    <text evidence="3 13 14 19">Belongs to the histidinol dehydrogenase family.</text>
</comment>
<dbReference type="Proteomes" id="UP000544107">
    <property type="component" value="Unassembled WGS sequence"/>
</dbReference>
<dbReference type="InterPro" id="IPR001692">
    <property type="entry name" value="Histidinol_DH_CS"/>
</dbReference>
<dbReference type="RefSeq" id="WP_075612536.1">
    <property type="nucleotide sequence ID" value="NZ_JACIED010000007.1"/>
</dbReference>
<feature type="binding site" evidence="13 17">
    <location>
        <position position="259"/>
    </location>
    <ligand>
        <name>substrate</name>
    </ligand>
</feature>
<feature type="binding site" evidence="13 18">
    <location>
        <position position="361"/>
    </location>
    <ligand>
        <name>Zn(2+)</name>
        <dbReference type="ChEBI" id="CHEBI:29105"/>
    </ligand>
</feature>
<keyword evidence="22" id="KW-1185">Reference proteome</keyword>
<dbReference type="OrthoDB" id="9805269at2"/>
<feature type="binding site" evidence="13 17">
    <location>
        <position position="361"/>
    </location>
    <ligand>
        <name>substrate</name>
    </ligand>
</feature>
<evidence type="ECO:0000256" key="3">
    <source>
        <dbReference type="ARBA" id="ARBA00010178"/>
    </source>
</evidence>
<comment type="cofactor">
    <cofactor evidence="13 18">
        <name>Zn(2+)</name>
        <dbReference type="ChEBI" id="CHEBI:29105"/>
    </cofactor>
    <text evidence="13 18">Binds 1 zinc ion per subunit.</text>
</comment>
<dbReference type="GO" id="GO:0000105">
    <property type="term" value="P:L-histidine biosynthetic process"/>
    <property type="evidence" value="ECO:0007669"/>
    <property type="project" value="UniProtKB-UniRule"/>
</dbReference>
<evidence type="ECO:0000313" key="23">
    <source>
        <dbReference type="Proteomes" id="UP000544107"/>
    </source>
</evidence>